<keyword evidence="6 13" id="KW-0375">Hydrogen ion transport</keyword>
<comment type="function">
    <text evidence="13">Key component of the F(0) channel; it plays a direct role in translocation across the membrane. A homomeric c-ring of between 10-14 subunits forms the central stalk rotor element with the F(1) delta and epsilon subunits.</text>
</comment>
<dbReference type="GO" id="GO:0005886">
    <property type="term" value="C:plasma membrane"/>
    <property type="evidence" value="ECO:0007669"/>
    <property type="project" value="UniProtKB-SubCell"/>
</dbReference>
<proteinExistence type="inferred from homology"/>
<comment type="caution">
    <text evidence="13">Lacks conserved residue(s) required for the propagation of feature annotation.</text>
</comment>
<dbReference type="SUPFAM" id="SSF81333">
    <property type="entry name" value="F1F0 ATP synthase subunit C"/>
    <property type="match status" value="1"/>
</dbReference>
<keyword evidence="5 13" id="KW-0812">Transmembrane</keyword>
<feature type="transmembrane region" description="Helical" evidence="13">
    <location>
        <begin position="6"/>
        <end position="27"/>
    </location>
</feature>
<keyword evidence="11 13" id="KW-0066">ATP synthesis</keyword>
<evidence type="ECO:0000256" key="10">
    <source>
        <dbReference type="ARBA" id="ARBA00023136"/>
    </source>
</evidence>
<dbReference type="InterPro" id="IPR002379">
    <property type="entry name" value="ATPase_proteolipid_c-like_dom"/>
</dbReference>
<keyword evidence="7 13" id="KW-1133">Transmembrane helix</keyword>
<evidence type="ECO:0000256" key="13">
    <source>
        <dbReference type="HAMAP-Rule" id="MF_01396"/>
    </source>
</evidence>
<protein>
    <recommendedName>
        <fullName evidence="13">ATP synthase subunit c</fullName>
    </recommendedName>
    <alternativeName>
        <fullName evidence="13">ATP synthase F(0) sector subunit c</fullName>
    </alternativeName>
    <alternativeName>
        <fullName evidence="13">F-type ATPase subunit c</fullName>
        <shortName evidence="13">F-ATPase subunit c</shortName>
    </alternativeName>
    <alternativeName>
        <fullName evidence="13">Lipid-binding protein</fullName>
    </alternativeName>
</protein>
<evidence type="ECO:0000256" key="1">
    <source>
        <dbReference type="ARBA" id="ARBA00004141"/>
    </source>
</evidence>
<dbReference type="InterPro" id="IPR005953">
    <property type="entry name" value="ATP_synth_csu_bac/chlpt"/>
</dbReference>
<comment type="subcellular location">
    <subcellularLocation>
        <location evidence="13">Cell membrane</location>
        <topology evidence="13">Multi-pass membrane protein</topology>
    </subcellularLocation>
    <subcellularLocation>
        <location evidence="1">Membrane</location>
        <topology evidence="1">Multi-pass membrane protein</topology>
    </subcellularLocation>
</comment>
<dbReference type="NCBIfam" id="TIGR01260">
    <property type="entry name" value="ATP_synt_c"/>
    <property type="match status" value="1"/>
</dbReference>
<keyword evidence="9 13" id="KW-0446">Lipid-binding</keyword>
<dbReference type="EMBL" id="CP104008">
    <property type="protein sequence ID" value="WFQ92961.1"/>
    <property type="molecule type" value="Genomic_DNA"/>
</dbReference>
<feature type="domain" description="V-ATPase proteolipid subunit C-like" evidence="14">
    <location>
        <begin position="35"/>
        <end position="97"/>
    </location>
</feature>
<dbReference type="GO" id="GO:0046933">
    <property type="term" value="F:proton-transporting ATP synthase activity, rotational mechanism"/>
    <property type="evidence" value="ECO:0007669"/>
    <property type="project" value="UniProtKB-UniRule"/>
</dbReference>
<dbReference type="InterPro" id="IPR020537">
    <property type="entry name" value="ATP_synth_F0_csu_DDCD_BS"/>
</dbReference>
<accession>A0A654IPN8</accession>
<evidence type="ECO:0000256" key="4">
    <source>
        <dbReference type="ARBA" id="ARBA00022547"/>
    </source>
</evidence>
<evidence type="ECO:0000256" key="8">
    <source>
        <dbReference type="ARBA" id="ARBA00023065"/>
    </source>
</evidence>
<evidence type="ECO:0000256" key="9">
    <source>
        <dbReference type="ARBA" id="ARBA00023121"/>
    </source>
</evidence>
<feature type="transmembrane region" description="Helical" evidence="13">
    <location>
        <begin position="74"/>
        <end position="100"/>
    </location>
</feature>
<feature type="transmembrane region" description="Helical" evidence="13">
    <location>
        <begin position="34"/>
        <end position="54"/>
    </location>
</feature>
<dbReference type="InterPro" id="IPR000454">
    <property type="entry name" value="ATP_synth_F0_csu"/>
</dbReference>
<gene>
    <name evidence="13 15" type="primary">atpE</name>
    <name evidence="16" type="synonym">atpH_2</name>
    <name evidence="15" type="ORF">MF5583_00747</name>
    <name evidence="16" type="ORF">MFERI14822_00754</name>
</gene>
<dbReference type="Proteomes" id="UP001178743">
    <property type="component" value="Chromosome"/>
</dbReference>
<evidence type="ECO:0000256" key="7">
    <source>
        <dbReference type="ARBA" id="ARBA00022989"/>
    </source>
</evidence>
<evidence type="ECO:0000313" key="15">
    <source>
        <dbReference type="EMBL" id="VZS00721.1"/>
    </source>
</evidence>
<name>A0A654IPN8_9MOLU</name>
<evidence type="ECO:0000256" key="11">
    <source>
        <dbReference type="ARBA" id="ARBA00023310"/>
    </source>
</evidence>
<organism evidence="15">
    <name type="scientific">Mycoplasma feriruminatoris</name>
    <dbReference type="NCBI Taxonomy" id="1179777"/>
    <lineage>
        <taxon>Bacteria</taxon>
        <taxon>Bacillati</taxon>
        <taxon>Mycoplasmatota</taxon>
        <taxon>Mollicutes</taxon>
        <taxon>Mycoplasmataceae</taxon>
        <taxon>Mycoplasma</taxon>
    </lineage>
</organism>
<keyword evidence="13" id="KW-1003">Cell membrane</keyword>
<dbReference type="CDD" id="cd18184">
    <property type="entry name" value="ATP-synt_Fo_c_NaATPase"/>
    <property type="match status" value="1"/>
</dbReference>
<evidence type="ECO:0000256" key="2">
    <source>
        <dbReference type="ARBA" id="ARBA00006704"/>
    </source>
</evidence>
<dbReference type="Pfam" id="PF00137">
    <property type="entry name" value="ATP-synt_C"/>
    <property type="match status" value="1"/>
</dbReference>
<comment type="similarity">
    <text evidence="2 13">Belongs to the ATPase C chain family.</text>
</comment>
<dbReference type="InterPro" id="IPR035921">
    <property type="entry name" value="F/V-ATP_Csub_sf"/>
</dbReference>
<evidence type="ECO:0000313" key="16">
    <source>
        <dbReference type="EMBL" id="WFQ92961.1"/>
    </source>
</evidence>
<evidence type="ECO:0000256" key="12">
    <source>
        <dbReference type="ARBA" id="ARBA00025198"/>
    </source>
</evidence>
<reference evidence="16" key="2">
    <citation type="submission" date="2022-06" db="EMBL/GenBank/DDBJ databases">
        <title>Comparative genomic analysis of Mycoplasma feriruminatoris and the Mycoplasma mycoides cluster.</title>
        <authorList>
            <person name="Baby V."/>
            <person name="Ambroset C."/>
            <person name="Gaurivaud P."/>
            <person name="Boury C."/>
            <person name="Guichoux E."/>
            <person name="Lartigue C."/>
            <person name="Tardy F."/>
            <person name="Sirand-Pugnet P."/>
        </authorList>
    </citation>
    <scope>NUCLEOTIDE SEQUENCE</scope>
    <source>
        <strain evidence="16">L14822</strain>
    </source>
</reference>
<dbReference type="GO" id="GO:0033177">
    <property type="term" value="C:proton-transporting two-sector ATPase complex, proton-transporting domain"/>
    <property type="evidence" value="ECO:0007669"/>
    <property type="project" value="InterPro"/>
</dbReference>
<dbReference type="InterPro" id="IPR038662">
    <property type="entry name" value="ATP_synth_F0_csu_sf"/>
</dbReference>
<evidence type="ECO:0000259" key="14">
    <source>
        <dbReference type="Pfam" id="PF00137"/>
    </source>
</evidence>
<keyword evidence="8 13" id="KW-0406">Ion transport</keyword>
<dbReference type="EMBL" id="LR739236">
    <property type="protein sequence ID" value="VZS00721.1"/>
    <property type="molecule type" value="Genomic_DNA"/>
</dbReference>
<dbReference type="PROSITE" id="PS00605">
    <property type="entry name" value="ATPASE_C"/>
    <property type="match status" value="1"/>
</dbReference>
<evidence type="ECO:0000256" key="6">
    <source>
        <dbReference type="ARBA" id="ARBA00022781"/>
    </source>
</evidence>
<keyword evidence="3 13" id="KW-0813">Transport</keyword>
<dbReference type="GO" id="GO:0008289">
    <property type="term" value="F:lipid binding"/>
    <property type="evidence" value="ECO:0007669"/>
    <property type="project" value="UniProtKB-KW"/>
</dbReference>
<keyword evidence="10 13" id="KW-0472">Membrane</keyword>
<comment type="function">
    <text evidence="12 13">F(1)F(0) ATP synthase produces ATP from ADP in the presence of a proton or sodium gradient. F-type ATPases consist of two structural domains, F(1) containing the extramembraneous catalytic core and F(0) containing the membrane proton channel, linked together by a central stalk and a peripheral stalk. During catalysis, ATP synthesis in the catalytic domain of F(1) is coupled via a rotary mechanism of the central stalk subunits to proton translocation.</text>
</comment>
<evidence type="ECO:0000256" key="3">
    <source>
        <dbReference type="ARBA" id="ARBA00022448"/>
    </source>
</evidence>
<keyword evidence="4 13" id="KW-0138">CF(0)</keyword>
<dbReference type="AlphaFoldDB" id="A0A654IPN8"/>
<sequence length="101" mass="10216">MLHTAFMSNILANYLTALSIILPNILAVTGDIKYIGAGLASVGILGTGVGQGLIGQGACLAIGRNPEMAPKVTSTMIVSAGISESGAIYSLVIAILLIFVV</sequence>
<evidence type="ECO:0000256" key="5">
    <source>
        <dbReference type="ARBA" id="ARBA00022692"/>
    </source>
</evidence>
<dbReference type="GO" id="GO:0045259">
    <property type="term" value="C:proton-transporting ATP synthase complex"/>
    <property type="evidence" value="ECO:0007669"/>
    <property type="project" value="UniProtKB-KW"/>
</dbReference>
<dbReference type="HAMAP" id="MF_01396">
    <property type="entry name" value="ATP_synth_c_bact"/>
    <property type="match status" value="1"/>
</dbReference>
<dbReference type="RefSeq" id="WP_278288803.1">
    <property type="nucleotide sequence ID" value="NZ_CP104008.1"/>
</dbReference>
<dbReference type="PRINTS" id="PR00124">
    <property type="entry name" value="ATPASEC"/>
</dbReference>
<reference evidence="15" key="1">
    <citation type="submission" date="2019-11" db="EMBL/GenBank/DDBJ databases">
        <authorList>
            <person name="Falquet L."/>
            <person name="Falquet L."/>
        </authorList>
    </citation>
    <scope>NUCLEOTIDE SEQUENCE</scope>
    <source>
        <strain evidence="15">14/OD_0535</strain>
    </source>
</reference>
<dbReference type="Gene3D" id="1.20.20.10">
    <property type="entry name" value="F1F0 ATP synthase subunit C"/>
    <property type="match status" value="1"/>
</dbReference>
<feature type="site" description="Reversibly protonated during proton transport" evidence="13">
    <location>
        <position position="84"/>
    </location>
</feature>